<gene>
    <name evidence="1" type="ORF">AtDm6_2427</name>
</gene>
<organism evidence="1 2">
    <name type="scientific">Acetobacter tropicalis</name>
    <dbReference type="NCBI Taxonomy" id="104102"/>
    <lineage>
        <taxon>Bacteria</taxon>
        <taxon>Pseudomonadati</taxon>
        <taxon>Pseudomonadota</taxon>
        <taxon>Alphaproteobacteria</taxon>
        <taxon>Acetobacterales</taxon>
        <taxon>Acetobacteraceae</taxon>
        <taxon>Acetobacter</taxon>
    </lineage>
</organism>
<name>A0A094ZIX9_9PROT</name>
<comment type="caution">
    <text evidence="1">The sequence shown here is derived from an EMBL/GenBank/DDBJ whole genome shotgun (WGS) entry which is preliminary data.</text>
</comment>
<dbReference type="PATRIC" id="fig|104102.7.peg.2401"/>
<proteinExistence type="predicted"/>
<sequence>MFVPKLFQFQGKGTDAPAPYTINDILKFEQTMRSPPPFSPIFFKSTVIFGCKFLGI</sequence>
<evidence type="ECO:0000313" key="2">
    <source>
        <dbReference type="Proteomes" id="UP000029448"/>
    </source>
</evidence>
<reference evidence="1 2" key="1">
    <citation type="submission" date="2014-06" db="EMBL/GenBank/DDBJ databases">
        <title>Functional and comparative genomic analyses of the Drosophila gut microbiota identify candidate symbiosis factors.</title>
        <authorList>
            <person name="Newell P.D."/>
            <person name="Chaston J.M."/>
            <person name="Douglas A.E."/>
        </authorList>
    </citation>
    <scope>NUCLEOTIDE SEQUENCE [LARGE SCALE GENOMIC DNA]</scope>
    <source>
        <strain evidence="1 2">DmCS_006</strain>
    </source>
</reference>
<evidence type="ECO:0000313" key="1">
    <source>
        <dbReference type="EMBL" id="KGB22416.1"/>
    </source>
</evidence>
<dbReference type="Proteomes" id="UP000029448">
    <property type="component" value="Unassembled WGS sequence"/>
</dbReference>
<dbReference type="AlphaFoldDB" id="A0A094ZIX9"/>
<protein>
    <submittedName>
        <fullName evidence="1">Uncharacterized protein</fullName>
    </submittedName>
</protein>
<keyword evidence="2" id="KW-1185">Reference proteome</keyword>
<dbReference type="EMBL" id="JOKM01000079">
    <property type="protein sequence ID" value="KGB22416.1"/>
    <property type="molecule type" value="Genomic_DNA"/>
</dbReference>
<accession>A0A094ZIX9</accession>